<evidence type="ECO:0000256" key="1">
    <source>
        <dbReference type="SAM" id="MobiDB-lite"/>
    </source>
</evidence>
<feature type="compositionally biased region" description="Basic and acidic residues" evidence="1">
    <location>
        <begin position="72"/>
        <end position="84"/>
    </location>
</feature>
<evidence type="ECO:0000313" key="2">
    <source>
        <dbReference type="EMBL" id="GBN26346.1"/>
    </source>
</evidence>
<organism evidence="2 3">
    <name type="scientific">Araneus ventricosus</name>
    <name type="common">Orbweaver spider</name>
    <name type="synonym">Epeira ventricosa</name>
    <dbReference type="NCBI Taxonomy" id="182803"/>
    <lineage>
        <taxon>Eukaryota</taxon>
        <taxon>Metazoa</taxon>
        <taxon>Ecdysozoa</taxon>
        <taxon>Arthropoda</taxon>
        <taxon>Chelicerata</taxon>
        <taxon>Arachnida</taxon>
        <taxon>Araneae</taxon>
        <taxon>Araneomorphae</taxon>
        <taxon>Entelegynae</taxon>
        <taxon>Araneoidea</taxon>
        <taxon>Araneidae</taxon>
        <taxon>Araneus</taxon>
    </lineage>
</organism>
<protein>
    <submittedName>
        <fullName evidence="2">Uncharacterized protein</fullName>
    </submittedName>
</protein>
<gene>
    <name evidence="2" type="ORF">AVEN_233382_1</name>
</gene>
<feature type="region of interest" description="Disordered" evidence="1">
    <location>
        <begin position="72"/>
        <end position="104"/>
    </location>
</feature>
<comment type="caution">
    <text evidence="2">The sequence shown here is derived from an EMBL/GenBank/DDBJ whole genome shotgun (WGS) entry which is preliminary data.</text>
</comment>
<accession>A0A4Y2ML45</accession>
<dbReference type="AlphaFoldDB" id="A0A4Y2ML45"/>
<dbReference type="Proteomes" id="UP000499080">
    <property type="component" value="Unassembled WGS sequence"/>
</dbReference>
<evidence type="ECO:0000313" key="3">
    <source>
        <dbReference type="Proteomes" id="UP000499080"/>
    </source>
</evidence>
<keyword evidence="3" id="KW-1185">Reference proteome</keyword>
<sequence>MDAIHFRIFENRLDGIYVNLQFDDVPRLNIQGYTMLRDMLFSQSSTDIVESIGSTLLFYKDISVNFMEDHPRRTTKKMESERVRGFASRNESFAHKSSMGASGMSEELREKMLSHFTAGLKPTVGQLDNGITELVNTNRKN</sequence>
<name>A0A4Y2ML45_ARAVE</name>
<proteinExistence type="predicted"/>
<reference evidence="2 3" key="1">
    <citation type="journal article" date="2019" name="Sci. Rep.">
        <title>Orb-weaving spider Araneus ventricosus genome elucidates the spidroin gene catalogue.</title>
        <authorList>
            <person name="Kono N."/>
            <person name="Nakamura H."/>
            <person name="Ohtoshi R."/>
            <person name="Moran D.A.P."/>
            <person name="Shinohara A."/>
            <person name="Yoshida Y."/>
            <person name="Fujiwara M."/>
            <person name="Mori M."/>
            <person name="Tomita M."/>
            <person name="Arakawa K."/>
        </authorList>
    </citation>
    <scope>NUCLEOTIDE SEQUENCE [LARGE SCALE GENOMIC DNA]</scope>
</reference>
<dbReference type="EMBL" id="BGPR01007373">
    <property type="protein sequence ID" value="GBN26346.1"/>
    <property type="molecule type" value="Genomic_DNA"/>
</dbReference>